<dbReference type="PANTHER" id="PTHR11638:SF18">
    <property type="entry name" value="HEAT SHOCK PROTEIN 104"/>
    <property type="match status" value="1"/>
</dbReference>
<dbReference type="InterPro" id="IPR041546">
    <property type="entry name" value="ClpA/ClpB_AAA_lid"/>
</dbReference>
<dbReference type="Pfam" id="PF02861">
    <property type="entry name" value="Clp_N"/>
    <property type="match status" value="1"/>
</dbReference>
<dbReference type="PROSITE" id="PS51903">
    <property type="entry name" value="CLP_R"/>
    <property type="match status" value="1"/>
</dbReference>
<dbReference type="GO" id="GO:0042026">
    <property type="term" value="P:protein refolding"/>
    <property type="evidence" value="ECO:0007669"/>
    <property type="project" value="UniProtKB-UniRule"/>
</dbReference>
<dbReference type="Gene3D" id="1.10.1780.10">
    <property type="entry name" value="Clp, N-terminal domain"/>
    <property type="match status" value="1"/>
</dbReference>
<dbReference type="Gene3D" id="1.10.8.60">
    <property type="match status" value="1"/>
</dbReference>
<dbReference type="InterPro" id="IPR027417">
    <property type="entry name" value="P-loop_NTPase"/>
</dbReference>
<comment type="caution">
    <text evidence="16">The sequence shown here is derived from an EMBL/GenBank/DDBJ whole genome shotgun (WGS) entry which is preliminary data.</text>
</comment>
<dbReference type="PANTHER" id="PTHR11638">
    <property type="entry name" value="ATP-DEPENDENT CLP PROTEASE"/>
    <property type="match status" value="1"/>
</dbReference>
<evidence type="ECO:0000256" key="10">
    <source>
        <dbReference type="ARBA" id="ARBA00026057"/>
    </source>
</evidence>
<evidence type="ECO:0000256" key="6">
    <source>
        <dbReference type="ARBA" id="ARBA00022840"/>
    </source>
</evidence>
<gene>
    <name evidence="13 16" type="primary">clpB</name>
    <name evidence="16" type="ORF">F4U95_18235</name>
    <name evidence="15" type="ORF">F4U96_18110</name>
</gene>
<keyword evidence="4 11" id="KW-0677">Repeat</keyword>
<dbReference type="SMART" id="SM01086">
    <property type="entry name" value="ClpB_D2-small"/>
    <property type="match status" value="1"/>
</dbReference>
<keyword evidence="13" id="KW-0346">Stress response</keyword>
<evidence type="ECO:0000313" key="17">
    <source>
        <dbReference type="Proteomes" id="UP000325933"/>
    </source>
</evidence>
<sequence length="859" mass="93171">MNLEKFTDRAKGFLQSAQTVAIRMSHQRIGPEHLLKALLEDQQGMASGLIKAAGGSAEVALRDTDAALAKVPAVSGSGAQQTPGLDNDAVRVLDSAEQVATKAGDSFVTVERLLLALTLATTTTAGKALAAAGVKPEALNAAINALRGGRTADTAGAEDRYDALKKFARDLTEAARAGKLDPVIGRDEEIRRTIQILARRTKNNPVLIGDPGVGKTAIAEGMALRIANGDVPDTLKDRTLMALDMGSLIAGAKYRGEFEERLKGVLDEVKGADGQVILFIDEMHTLIGAGKSEGAMDAGNLLKPALARGELHCIGATTLDEYRKYVEKDPALQRRFQPVFVGEPTVEDTISILRGLKEKYELHHGVRITDGALVSAATLSNRYITDRFLPDKAIDLMDEAASRLRMEVESKPEEIENLDRRIIQLKIEREALKKETDKASADRLDALQEDLANLEEQSAALTTRWQSEKDKIAGEAKVKEQLDAARLELEQAQRAGDLAKMSELSYGTIPALEKRLAEAATASEGAMLREEVTAEDIAGVVARWTGIPVERMLTGEREKLLAMEETLGKRVIGQADAVKAVSTAVRRSRAGLQDPNRPLGSFLFLGPTGVGKTELTKALAGFLFDDDSAMVRIDMSEFMEKHSVARLIGAPPGYVGYEEGGVLTEAVRRRPYQVVLFDEVEKAHGDVFNILLQVLDDGRLTDGQGRTVDFTNTIIVLTSNLGSQYLTGLADDEPVEKVEDQVMDIVRGHFRPEFLNRLDEVILFHRLGAAHMAPIVDIQVARIGKLLKDRKIVLDLTEGARAWLGRVGYDPVYGARPLKRAVQRYLQDPLADLILRGDVPDGSTVKVEDGDGALALSVG</sequence>
<dbReference type="Gene3D" id="3.40.50.300">
    <property type="entry name" value="P-loop containing nucleotide triphosphate hydrolases"/>
    <property type="match status" value="3"/>
</dbReference>
<evidence type="ECO:0000256" key="2">
    <source>
        <dbReference type="ARBA" id="ARBA00008675"/>
    </source>
</evidence>
<evidence type="ECO:0000256" key="4">
    <source>
        <dbReference type="ARBA" id="ARBA00022737"/>
    </source>
</evidence>
<dbReference type="InterPro" id="IPR001270">
    <property type="entry name" value="ClpA/B"/>
</dbReference>
<dbReference type="RefSeq" id="WP_150426633.1">
    <property type="nucleotide sequence ID" value="NZ_VYQA01000015.1"/>
</dbReference>
<proteinExistence type="inferred from homology"/>
<dbReference type="GO" id="GO:0005524">
    <property type="term" value="F:ATP binding"/>
    <property type="evidence" value="ECO:0007669"/>
    <property type="project" value="UniProtKB-UniRule"/>
</dbReference>
<dbReference type="Pfam" id="PF17871">
    <property type="entry name" value="AAA_lid_9"/>
    <property type="match status" value="1"/>
</dbReference>
<dbReference type="CDD" id="cd00009">
    <property type="entry name" value="AAA"/>
    <property type="match status" value="1"/>
</dbReference>
<dbReference type="InterPro" id="IPR018368">
    <property type="entry name" value="ClpA/B_CS1"/>
</dbReference>
<dbReference type="EMBL" id="VYQB01000015">
    <property type="protein sequence ID" value="KAA9013781.1"/>
    <property type="molecule type" value="Genomic_DNA"/>
</dbReference>
<organism evidence="16 17">
    <name type="scientific">Sphingobium limneticum</name>
    <dbReference type="NCBI Taxonomy" id="1007511"/>
    <lineage>
        <taxon>Bacteria</taxon>
        <taxon>Pseudomonadati</taxon>
        <taxon>Pseudomonadota</taxon>
        <taxon>Alphaproteobacteria</taxon>
        <taxon>Sphingomonadales</taxon>
        <taxon>Sphingomonadaceae</taxon>
        <taxon>Sphingobium</taxon>
    </lineage>
</organism>
<comment type="subunit">
    <text evidence="13">Homohexamer; The oligomerization is ATP-dependent.</text>
</comment>
<keyword evidence="5 12" id="KW-0547">Nucleotide-binding</keyword>
<evidence type="ECO:0000259" key="14">
    <source>
        <dbReference type="PROSITE" id="PS51903"/>
    </source>
</evidence>
<evidence type="ECO:0000256" key="5">
    <source>
        <dbReference type="ARBA" id="ARBA00022741"/>
    </source>
</evidence>
<dbReference type="GO" id="GO:0016887">
    <property type="term" value="F:ATP hydrolysis activity"/>
    <property type="evidence" value="ECO:0007669"/>
    <property type="project" value="InterPro"/>
</dbReference>
<comment type="similarity">
    <text evidence="2 12">Belongs to the ClpA/ClpB family.</text>
</comment>
<evidence type="ECO:0000256" key="8">
    <source>
        <dbReference type="ARBA" id="ARBA00023186"/>
    </source>
</evidence>
<dbReference type="Proteomes" id="UP000326364">
    <property type="component" value="Unassembled WGS sequence"/>
</dbReference>
<keyword evidence="8 12" id="KW-0143">Chaperone</keyword>
<evidence type="ECO:0000313" key="16">
    <source>
        <dbReference type="EMBL" id="KAA9026859.1"/>
    </source>
</evidence>
<dbReference type="FunFam" id="3.40.50.300:FF:000120">
    <property type="entry name" value="ATP-dependent chaperone ClpB"/>
    <property type="match status" value="1"/>
</dbReference>
<feature type="domain" description="Clp R" evidence="14">
    <location>
        <begin position="3"/>
        <end position="149"/>
    </location>
</feature>
<evidence type="ECO:0000256" key="13">
    <source>
        <dbReference type="RuleBase" id="RU362034"/>
    </source>
</evidence>
<keyword evidence="7 13" id="KW-0175">Coiled coil</keyword>
<feature type="coiled-coil region" evidence="13">
    <location>
        <begin position="415"/>
        <end position="495"/>
    </location>
</feature>
<evidence type="ECO:0000256" key="9">
    <source>
        <dbReference type="ARBA" id="ARBA00025613"/>
    </source>
</evidence>
<dbReference type="InterPro" id="IPR028299">
    <property type="entry name" value="ClpA/B_CS2"/>
</dbReference>
<dbReference type="PROSITE" id="PS00871">
    <property type="entry name" value="CLPAB_2"/>
    <property type="match status" value="1"/>
</dbReference>
<dbReference type="InterPro" id="IPR003959">
    <property type="entry name" value="ATPase_AAA_core"/>
</dbReference>
<keyword evidence="13" id="KW-0963">Cytoplasm</keyword>
<dbReference type="EMBL" id="VYQA01000015">
    <property type="protein sequence ID" value="KAA9026859.1"/>
    <property type="molecule type" value="Genomic_DNA"/>
</dbReference>
<dbReference type="PRINTS" id="PR00300">
    <property type="entry name" value="CLPPROTEASEA"/>
</dbReference>
<dbReference type="CDD" id="cd19499">
    <property type="entry name" value="RecA-like_ClpB_Hsp104-like"/>
    <property type="match status" value="1"/>
</dbReference>
<dbReference type="FunFam" id="3.40.50.300:FF:000010">
    <property type="entry name" value="Chaperone clpB 1, putative"/>
    <property type="match status" value="1"/>
</dbReference>
<dbReference type="SUPFAM" id="SSF52540">
    <property type="entry name" value="P-loop containing nucleoside triphosphate hydrolases"/>
    <property type="match status" value="2"/>
</dbReference>
<dbReference type="Pfam" id="PF10431">
    <property type="entry name" value="ClpB_D2-small"/>
    <property type="match status" value="1"/>
</dbReference>
<name>A0A5J5HVT9_9SPHN</name>
<dbReference type="InterPro" id="IPR050130">
    <property type="entry name" value="ClpA_ClpB"/>
</dbReference>
<dbReference type="InterPro" id="IPR019489">
    <property type="entry name" value="Clp_ATPase_C"/>
</dbReference>
<dbReference type="GO" id="GO:0005737">
    <property type="term" value="C:cytoplasm"/>
    <property type="evidence" value="ECO:0007669"/>
    <property type="project" value="UniProtKB-SubCell"/>
</dbReference>
<evidence type="ECO:0000256" key="7">
    <source>
        <dbReference type="ARBA" id="ARBA00023054"/>
    </source>
</evidence>
<dbReference type="InterPro" id="IPR036628">
    <property type="entry name" value="Clp_N_dom_sf"/>
</dbReference>
<evidence type="ECO:0000256" key="3">
    <source>
        <dbReference type="ARBA" id="ARBA00017574"/>
    </source>
</evidence>
<dbReference type="AlphaFoldDB" id="A0A5J5HVT9"/>
<dbReference type="Pfam" id="PF07724">
    <property type="entry name" value="AAA_2"/>
    <property type="match status" value="1"/>
</dbReference>
<dbReference type="InterPro" id="IPR003593">
    <property type="entry name" value="AAA+_ATPase"/>
</dbReference>
<comment type="subunit">
    <text evidence="10">Homohexamer. The oligomerization is ATP-dependent.</text>
</comment>
<dbReference type="GO" id="GO:0034605">
    <property type="term" value="P:cellular response to heat"/>
    <property type="evidence" value="ECO:0007669"/>
    <property type="project" value="TreeGrafter"/>
</dbReference>
<evidence type="ECO:0000256" key="12">
    <source>
        <dbReference type="RuleBase" id="RU004432"/>
    </source>
</evidence>
<dbReference type="InterPro" id="IPR017730">
    <property type="entry name" value="Chaperonin_ClpB"/>
</dbReference>
<dbReference type="Proteomes" id="UP000325933">
    <property type="component" value="Unassembled WGS sequence"/>
</dbReference>
<evidence type="ECO:0000256" key="11">
    <source>
        <dbReference type="PROSITE-ProRule" id="PRU01251"/>
    </source>
</evidence>
<evidence type="ECO:0000313" key="18">
    <source>
        <dbReference type="Proteomes" id="UP000326364"/>
    </source>
</evidence>
<dbReference type="NCBIfam" id="TIGR03346">
    <property type="entry name" value="chaperone_ClpB"/>
    <property type="match status" value="1"/>
</dbReference>
<comment type="function">
    <text evidence="9">Part of a stress-induced multi-chaperone system, it is involved in the recovery of the cell from heat-induced damage, in cooperation with DnaK, DnaJ and GrpE. Acts before DnaK, in the processing of protein aggregates. Protein binding stimulates the ATPase activity; ATP hydrolysis unfolds the denatured protein aggregates, which probably helps expose new hydrophobic binding sites on the surface of ClpB-bound aggregates, contributing to the solubilization and refolding of denatured protein aggregates by DnaK.</text>
</comment>
<keyword evidence="18" id="KW-1185">Reference proteome</keyword>
<dbReference type="Pfam" id="PF00004">
    <property type="entry name" value="AAA"/>
    <property type="match status" value="1"/>
</dbReference>
<protein>
    <recommendedName>
        <fullName evidence="3 13">Chaperone protein ClpB</fullName>
    </recommendedName>
</protein>
<accession>A0A5J5HVT9</accession>
<dbReference type="FunFam" id="3.40.50.300:FF:000025">
    <property type="entry name" value="ATP-dependent Clp protease subunit"/>
    <property type="match status" value="1"/>
</dbReference>
<evidence type="ECO:0000313" key="15">
    <source>
        <dbReference type="EMBL" id="KAA9013781.1"/>
    </source>
</evidence>
<comment type="subcellular location">
    <subcellularLocation>
        <location evidence="1 13">Cytoplasm</location>
    </subcellularLocation>
</comment>
<dbReference type="PROSITE" id="PS00870">
    <property type="entry name" value="CLPAB_1"/>
    <property type="match status" value="1"/>
</dbReference>
<keyword evidence="6 12" id="KW-0067">ATP-binding</keyword>
<dbReference type="InterPro" id="IPR004176">
    <property type="entry name" value="Clp_R_N"/>
</dbReference>
<reference evidence="17 18" key="1">
    <citation type="submission" date="2019-09" db="EMBL/GenBank/DDBJ databases">
        <authorList>
            <person name="Feng G."/>
        </authorList>
    </citation>
    <scope>NUCLEOTIDE SEQUENCE [LARGE SCALE GENOMIC DNA]</scope>
    <source>
        <strain evidence="16 17">KACC 19283</strain>
        <strain evidence="15 18">KACC 19284</strain>
    </source>
</reference>
<dbReference type="SMART" id="SM00382">
    <property type="entry name" value="AAA"/>
    <property type="match status" value="2"/>
</dbReference>
<evidence type="ECO:0000256" key="1">
    <source>
        <dbReference type="ARBA" id="ARBA00004496"/>
    </source>
</evidence>
<dbReference type="SUPFAM" id="SSF81923">
    <property type="entry name" value="Double Clp-N motif"/>
    <property type="match status" value="1"/>
</dbReference>